<dbReference type="Proteomes" id="UP001432251">
    <property type="component" value="Chromosome"/>
</dbReference>
<name>A0ACD5AJ66_9ACTN</name>
<organism evidence="1 2">
    <name type="scientific">Streptomyces citrinus</name>
    <dbReference type="NCBI Taxonomy" id="3118173"/>
    <lineage>
        <taxon>Bacteria</taxon>
        <taxon>Bacillati</taxon>
        <taxon>Actinomycetota</taxon>
        <taxon>Actinomycetes</taxon>
        <taxon>Kitasatosporales</taxon>
        <taxon>Streptomycetaceae</taxon>
        <taxon>Streptomyces</taxon>
    </lineage>
</organism>
<sequence length="322" mass="34207">MELRQLEHFLAVVDHGGLGRAAEHLYLSQPTLSGSIRSLERELKVELFHRTARRLAPTSAGTQLVPLARRVLDDVVAVQDAMRGAREVGGGVLTVMCTPDMSAEAVAAWAGGFTREYPAVRLDISEVDSRHALVAAVADGRAELGFTLAPDDLRSDLAFIELGVQRLLLVRPGGRRPATRDGRAPLDGIGDLPLARRQVARNEEDAVQAALAAHGVDLTTGATVPSRSAQLAFVLRSGFQAFLPLRMCAAALDAGACVVETDPLIESPFGVVHRAGVLAPAAQQFVTDVRDALRGWYETIAAHRAAGLDLVDAVVAARDAAL</sequence>
<gene>
    <name evidence="1" type="ORF">V2W30_30650</name>
</gene>
<proteinExistence type="predicted"/>
<reference evidence="1" key="1">
    <citation type="journal article" date="2025" name="Int. J. Syst. Evol. Microbiol.">
        <title>Streptomyces citrinus sp. nov., with yellow diffusible pigment.</title>
        <authorList>
            <person name="He Y."/>
            <person name="Yang E."/>
            <person name="Xu J."/>
            <person name="Sun Y."/>
            <person name="Sun L."/>
        </authorList>
    </citation>
    <scope>NUCLEOTIDE SEQUENCE</scope>
    <source>
        <strain evidence="1">Q6</strain>
    </source>
</reference>
<accession>A0ACD5AJ66</accession>
<evidence type="ECO:0000313" key="1">
    <source>
        <dbReference type="EMBL" id="WWQ67261.1"/>
    </source>
</evidence>
<protein>
    <submittedName>
        <fullName evidence="1">LysR family transcriptional regulator</fullName>
    </submittedName>
</protein>
<keyword evidence="2" id="KW-1185">Reference proteome</keyword>
<dbReference type="EMBL" id="CP146022">
    <property type="protein sequence ID" value="WWQ67261.1"/>
    <property type="molecule type" value="Genomic_DNA"/>
</dbReference>
<evidence type="ECO:0000313" key="2">
    <source>
        <dbReference type="Proteomes" id="UP001432251"/>
    </source>
</evidence>